<keyword evidence="3" id="KW-1185">Reference proteome</keyword>
<name>A0AAV7H1H4_DENCH</name>
<gene>
    <name evidence="1" type="ORF">IEQ34_002583</name>
    <name evidence="2" type="ORF">IEQ34_002657</name>
</gene>
<dbReference type="EMBL" id="JAGFBR010000004">
    <property type="protein sequence ID" value="KAH0467550.1"/>
    <property type="molecule type" value="Genomic_DNA"/>
</dbReference>
<dbReference type="AlphaFoldDB" id="A0AAV7H1H4"/>
<accession>A0AAV7H1H4</accession>
<proteinExistence type="predicted"/>
<reference evidence="2 3" key="1">
    <citation type="journal article" date="2021" name="Hortic Res">
        <title>Chromosome-scale assembly of the Dendrobium chrysotoxum genome enhances the understanding of orchid evolution.</title>
        <authorList>
            <person name="Zhang Y."/>
            <person name="Zhang G.Q."/>
            <person name="Zhang D."/>
            <person name="Liu X.D."/>
            <person name="Xu X.Y."/>
            <person name="Sun W.H."/>
            <person name="Yu X."/>
            <person name="Zhu X."/>
            <person name="Wang Z.W."/>
            <person name="Zhao X."/>
            <person name="Zhong W.Y."/>
            <person name="Chen H."/>
            <person name="Yin W.L."/>
            <person name="Huang T."/>
            <person name="Niu S.C."/>
            <person name="Liu Z.J."/>
        </authorList>
    </citation>
    <scope>NUCLEOTIDE SEQUENCE [LARGE SCALE GENOMIC DNA]</scope>
    <source>
        <strain evidence="2">Lindl</strain>
    </source>
</reference>
<dbReference type="EMBL" id="JAGFBR010000004">
    <property type="protein sequence ID" value="KAH0467624.1"/>
    <property type="molecule type" value="Genomic_DNA"/>
</dbReference>
<sequence>MGNRMESRFGGIEEMLRQLMKMQSKTPPVVPITSPNQDLIEIFLAESKGKEIERKRFDKESFVHQEPPPRAPIKGGSGFPNEIVWWRWWSG</sequence>
<protein>
    <submittedName>
        <fullName evidence="2">Uncharacterized protein</fullName>
    </submittedName>
</protein>
<organism evidence="2 3">
    <name type="scientific">Dendrobium chrysotoxum</name>
    <name type="common">Orchid</name>
    <dbReference type="NCBI Taxonomy" id="161865"/>
    <lineage>
        <taxon>Eukaryota</taxon>
        <taxon>Viridiplantae</taxon>
        <taxon>Streptophyta</taxon>
        <taxon>Embryophyta</taxon>
        <taxon>Tracheophyta</taxon>
        <taxon>Spermatophyta</taxon>
        <taxon>Magnoliopsida</taxon>
        <taxon>Liliopsida</taxon>
        <taxon>Asparagales</taxon>
        <taxon>Orchidaceae</taxon>
        <taxon>Epidendroideae</taxon>
        <taxon>Malaxideae</taxon>
        <taxon>Dendrobiinae</taxon>
        <taxon>Dendrobium</taxon>
    </lineage>
</organism>
<evidence type="ECO:0000313" key="3">
    <source>
        <dbReference type="Proteomes" id="UP000775213"/>
    </source>
</evidence>
<comment type="caution">
    <text evidence="2">The sequence shown here is derived from an EMBL/GenBank/DDBJ whole genome shotgun (WGS) entry which is preliminary data.</text>
</comment>
<reference evidence="2" key="2">
    <citation type="submission" date="2021-03" db="EMBL/GenBank/DDBJ databases">
        <authorList>
            <person name="Zhang Y."/>
            <person name="Zhang G.-Q."/>
            <person name="Huang T."/>
            <person name="Niu S.-C."/>
            <person name="Liu Z.-J."/>
        </authorList>
    </citation>
    <scope>NUCLEOTIDE SEQUENCE</scope>
    <source>
        <strain evidence="2">Lindl</strain>
        <tissue evidence="2">Fresh leaves</tissue>
    </source>
</reference>
<dbReference type="Proteomes" id="UP000775213">
    <property type="component" value="Unassembled WGS sequence"/>
</dbReference>
<evidence type="ECO:0000313" key="2">
    <source>
        <dbReference type="EMBL" id="KAH0467624.1"/>
    </source>
</evidence>
<evidence type="ECO:0000313" key="1">
    <source>
        <dbReference type="EMBL" id="KAH0467550.1"/>
    </source>
</evidence>